<dbReference type="InterPro" id="IPR027443">
    <property type="entry name" value="IPNS-like_sf"/>
</dbReference>
<evidence type="ECO:0000256" key="1">
    <source>
        <dbReference type="ARBA" id="ARBA00022723"/>
    </source>
</evidence>
<dbReference type="EMBL" id="DUZY01000004">
    <property type="protein sequence ID" value="DAD35469.1"/>
    <property type="molecule type" value="Genomic_DNA"/>
</dbReference>
<proteinExistence type="predicted"/>
<evidence type="ECO:0000259" key="3">
    <source>
        <dbReference type="Pfam" id="PF14226"/>
    </source>
</evidence>
<feature type="domain" description="Non-haem dioxygenase N-terminal" evidence="3">
    <location>
        <begin position="28"/>
        <end position="64"/>
    </location>
</feature>
<name>A0A822YVR0_NELNU</name>
<accession>A0A822YVR0</accession>
<sequence>MGGFCCCKIQFEWVPFRDPVAAWEAPRLIGEACRKHGFFLFVNHGVKARLVADAHRYMDMLVALLAASPSNSPGKRPSLSAIQLTNNHTKTWKSISSMSSMKVSANLVPVLPPS</sequence>
<reference evidence="4 5" key="1">
    <citation type="journal article" date="2020" name="Mol. Biol. Evol.">
        <title>Distinct Expression and Methylation Patterns for Genes with Different Fates following a Single Whole-Genome Duplication in Flowering Plants.</title>
        <authorList>
            <person name="Shi T."/>
            <person name="Rahmani R.S."/>
            <person name="Gugger P.F."/>
            <person name="Wang M."/>
            <person name="Li H."/>
            <person name="Zhang Y."/>
            <person name="Li Z."/>
            <person name="Wang Q."/>
            <person name="Van de Peer Y."/>
            <person name="Marchal K."/>
            <person name="Chen J."/>
        </authorList>
    </citation>
    <scope>NUCLEOTIDE SEQUENCE [LARGE SCALE GENOMIC DNA]</scope>
    <source>
        <tissue evidence="4">Leaf</tissue>
    </source>
</reference>
<keyword evidence="5" id="KW-1185">Reference proteome</keyword>
<keyword evidence="2" id="KW-0408">Iron</keyword>
<dbReference type="GO" id="GO:0046872">
    <property type="term" value="F:metal ion binding"/>
    <property type="evidence" value="ECO:0007669"/>
    <property type="project" value="UniProtKB-KW"/>
</dbReference>
<evidence type="ECO:0000256" key="2">
    <source>
        <dbReference type="ARBA" id="ARBA00023004"/>
    </source>
</evidence>
<dbReference type="SUPFAM" id="SSF51197">
    <property type="entry name" value="Clavaminate synthase-like"/>
    <property type="match status" value="1"/>
</dbReference>
<dbReference type="AlphaFoldDB" id="A0A822YVR0"/>
<keyword evidence="1" id="KW-0479">Metal-binding</keyword>
<evidence type="ECO:0000313" key="5">
    <source>
        <dbReference type="Proteomes" id="UP000607653"/>
    </source>
</evidence>
<evidence type="ECO:0000313" key="4">
    <source>
        <dbReference type="EMBL" id="DAD35469.1"/>
    </source>
</evidence>
<protein>
    <recommendedName>
        <fullName evidence="3">Non-haem dioxygenase N-terminal domain-containing protein</fullName>
    </recommendedName>
</protein>
<dbReference type="Proteomes" id="UP000607653">
    <property type="component" value="Unassembled WGS sequence"/>
</dbReference>
<comment type="caution">
    <text evidence="4">The sequence shown here is derived from an EMBL/GenBank/DDBJ whole genome shotgun (WGS) entry which is preliminary data.</text>
</comment>
<organism evidence="4 5">
    <name type="scientific">Nelumbo nucifera</name>
    <name type="common">Sacred lotus</name>
    <dbReference type="NCBI Taxonomy" id="4432"/>
    <lineage>
        <taxon>Eukaryota</taxon>
        <taxon>Viridiplantae</taxon>
        <taxon>Streptophyta</taxon>
        <taxon>Embryophyta</taxon>
        <taxon>Tracheophyta</taxon>
        <taxon>Spermatophyta</taxon>
        <taxon>Magnoliopsida</taxon>
        <taxon>Proteales</taxon>
        <taxon>Nelumbonaceae</taxon>
        <taxon>Nelumbo</taxon>
    </lineage>
</organism>
<dbReference type="InterPro" id="IPR026992">
    <property type="entry name" value="DIOX_N"/>
</dbReference>
<dbReference type="Gene3D" id="2.60.120.330">
    <property type="entry name" value="B-lactam Antibiotic, Isopenicillin N Synthase, Chain"/>
    <property type="match status" value="1"/>
</dbReference>
<gene>
    <name evidence="4" type="ORF">HUJ06_006109</name>
</gene>
<dbReference type="Pfam" id="PF14226">
    <property type="entry name" value="DIOX_N"/>
    <property type="match status" value="1"/>
</dbReference>